<evidence type="ECO:0000313" key="3">
    <source>
        <dbReference type="Proteomes" id="UP000036958"/>
    </source>
</evidence>
<feature type="domain" description="DUF2249" evidence="1">
    <location>
        <begin position="3"/>
        <end position="72"/>
    </location>
</feature>
<gene>
    <name evidence="2" type="ORF">NC99_36020</name>
</gene>
<protein>
    <submittedName>
        <fullName evidence="2">Cell wall-related protein ScdA</fullName>
    </submittedName>
</protein>
<proteinExistence type="predicted"/>
<keyword evidence="3" id="KW-1185">Reference proteome</keyword>
<accession>A0A0L8V578</accession>
<sequence>MKVLDATKIEPRFKHPTIFQKYEDLAVGESFILQNDHDPKPLYYQFTAEKGKEFGWEYLQEGPDVWEVKISKLKVA</sequence>
<dbReference type="AlphaFoldDB" id="A0A0L8V578"/>
<dbReference type="OrthoDB" id="9797132at2"/>
<dbReference type="EMBL" id="LGIA01000182">
    <property type="protein sequence ID" value="KOH43518.1"/>
    <property type="molecule type" value="Genomic_DNA"/>
</dbReference>
<name>A0A0L8V578_9BACT</name>
<dbReference type="PATRIC" id="fig|1409788.3.peg.3688"/>
<dbReference type="Pfam" id="PF10006">
    <property type="entry name" value="DUF2249"/>
    <property type="match status" value="1"/>
</dbReference>
<evidence type="ECO:0000313" key="2">
    <source>
        <dbReference type="EMBL" id="KOH43518.1"/>
    </source>
</evidence>
<organism evidence="2 3">
    <name type="scientific">Sunxiuqinia dokdonensis</name>
    <dbReference type="NCBI Taxonomy" id="1409788"/>
    <lineage>
        <taxon>Bacteria</taxon>
        <taxon>Pseudomonadati</taxon>
        <taxon>Bacteroidota</taxon>
        <taxon>Bacteroidia</taxon>
        <taxon>Marinilabiliales</taxon>
        <taxon>Prolixibacteraceae</taxon>
        <taxon>Sunxiuqinia</taxon>
    </lineage>
</organism>
<dbReference type="InterPro" id="IPR018720">
    <property type="entry name" value="DUF2249"/>
</dbReference>
<comment type="caution">
    <text evidence="2">The sequence shown here is derived from an EMBL/GenBank/DDBJ whole genome shotgun (WGS) entry which is preliminary data.</text>
</comment>
<reference evidence="3" key="1">
    <citation type="submission" date="2015-07" db="EMBL/GenBank/DDBJ databases">
        <title>Genome sequencing of Sunxiuqinia dokdonensis strain SK.</title>
        <authorList>
            <person name="Ahn S."/>
            <person name="Kim B.-C."/>
        </authorList>
    </citation>
    <scope>NUCLEOTIDE SEQUENCE [LARGE SCALE GENOMIC DNA]</scope>
    <source>
        <strain evidence="3">SK</strain>
    </source>
</reference>
<dbReference type="RefSeq" id="WP_053186262.1">
    <property type="nucleotide sequence ID" value="NZ_LGIA01000182.1"/>
</dbReference>
<evidence type="ECO:0000259" key="1">
    <source>
        <dbReference type="Pfam" id="PF10006"/>
    </source>
</evidence>
<dbReference type="STRING" id="1409788.NC99_36020"/>
<dbReference type="Proteomes" id="UP000036958">
    <property type="component" value="Unassembled WGS sequence"/>
</dbReference>